<feature type="compositionally biased region" description="Acidic residues" evidence="1">
    <location>
        <begin position="92"/>
        <end position="101"/>
    </location>
</feature>
<protein>
    <recommendedName>
        <fullName evidence="4">SPS-sensor serine protease component SSY5</fullName>
    </recommendedName>
</protein>
<organism evidence="2 3">
    <name type="scientific">Ogataea polymorpha</name>
    <dbReference type="NCBI Taxonomy" id="460523"/>
    <lineage>
        <taxon>Eukaryota</taxon>
        <taxon>Fungi</taxon>
        <taxon>Dikarya</taxon>
        <taxon>Ascomycota</taxon>
        <taxon>Saccharomycotina</taxon>
        <taxon>Pichiomycetes</taxon>
        <taxon>Pichiales</taxon>
        <taxon>Pichiaceae</taxon>
        <taxon>Ogataea</taxon>
    </lineage>
</organism>
<proteinExistence type="predicted"/>
<evidence type="ECO:0000313" key="2">
    <source>
        <dbReference type="EMBL" id="KAH3664838.1"/>
    </source>
</evidence>
<evidence type="ECO:0008006" key="4">
    <source>
        <dbReference type="Google" id="ProtNLM"/>
    </source>
</evidence>
<dbReference type="Proteomes" id="UP000788993">
    <property type="component" value="Unassembled WGS sequence"/>
</dbReference>
<keyword evidence="3" id="KW-1185">Reference proteome</keyword>
<gene>
    <name evidence="2" type="ORF">OGATHE_003653</name>
</gene>
<sequence>MPLKLFRRKDDDDAASVHSGGSRASSKKLSDSESLNFDDTKTFQYSFNSNTNSLFSSKNTISTRSSSQQSSHGAQKHPTFTSIGKPLRVLNEEEFDDETEEAGAVASLLRPKDAGSTNRSTTLPSQVLEKDIGLLESALEKQLRTLAQTVSNTLMRVSQSVLNLTKASIEISESIKQTTTAIAKLSYLASLPPYHFSTASSPGLAQLVKNVLFLVDNLLVIEVYDNSKALVLKNLHDLLVQLKTVQKPPQELENYVALMAPQNFPVGSSSRPLESEQKIGRMMQLLVKKSKDNLLSDQDGSFIAPVLRGFVHENLSVVTFVFGFPTLTNEHTEIIRYFCASTADLHFVAQKNEIKPAASTFHAPFRTLDPDAGYVPISMPIACNSSLKLSGTLAGYLYPKISKNNENTRLQKYANSLFGLTCAHVILNETINAGESYPYVSVPSPVLINLYKNALANERLKYEPHSEEYQAYDAAIRQLDETYPVSEVRIKKKLVKRNLPPQSFGQLIWGERLVVEDKLSDIAIVKISDHSKKFINFLGGDLELNKHDPSLMFSNLSVKETVDLESSKDFATLKHAGLDVFKVGATTGYTDGRLNGQKMVYWSDGTLRTSEFVIAGSKKQFAAGGDSGAFILTKLSNLRAPAAGRRSMFTTILGNLMSAAPETGLGVIGMLHSYDGENKEFGLLTPIHDILDRLHAVTGVRWGVVGCNNDDE</sequence>
<comment type="caution">
    <text evidence="2">The sequence shown here is derived from an EMBL/GenBank/DDBJ whole genome shotgun (WGS) entry which is preliminary data.</text>
</comment>
<dbReference type="EMBL" id="JAEUBD010001178">
    <property type="protein sequence ID" value="KAH3664838.1"/>
    <property type="molecule type" value="Genomic_DNA"/>
</dbReference>
<dbReference type="AlphaFoldDB" id="A0A9P8P2W1"/>
<evidence type="ECO:0000256" key="1">
    <source>
        <dbReference type="SAM" id="MobiDB-lite"/>
    </source>
</evidence>
<name>A0A9P8P2W1_9ASCO</name>
<dbReference type="Pfam" id="PF08192">
    <property type="entry name" value="Peptidase_S64"/>
    <property type="match status" value="1"/>
</dbReference>
<feature type="region of interest" description="Disordered" evidence="1">
    <location>
        <begin position="56"/>
        <end position="121"/>
    </location>
</feature>
<accession>A0A9P8P2W1</accession>
<reference evidence="2" key="2">
    <citation type="submission" date="2021-01" db="EMBL/GenBank/DDBJ databases">
        <authorList>
            <person name="Schikora-Tamarit M.A."/>
        </authorList>
    </citation>
    <scope>NUCLEOTIDE SEQUENCE</scope>
    <source>
        <strain evidence="2">NCAIM Y.01608</strain>
    </source>
</reference>
<evidence type="ECO:0000313" key="3">
    <source>
        <dbReference type="Proteomes" id="UP000788993"/>
    </source>
</evidence>
<dbReference type="InterPro" id="IPR012985">
    <property type="entry name" value="Peptidase_S64_Ssy5"/>
</dbReference>
<reference evidence="2" key="1">
    <citation type="journal article" date="2021" name="Open Biol.">
        <title>Shared evolutionary footprints suggest mitochondrial oxidative damage underlies multiple complex I losses in fungi.</title>
        <authorList>
            <person name="Schikora-Tamarit M.A."/>
            <person name="Marcet-Houben M."/>
            <person name="Nosek J."/>
            <person name="Gabaldon T."/>
        </authorList>
    </citation>
    <scope>NUCLEOTIDE SEQUENCE</scope>
    <source>
        <strain evidence="2">NCAIM Y.01608</strain>
    </source>
</reference>
<feature type="compositionally biased region" description="Low complexity" evidence="1">
    <location>
        <begin position="56"/>
        <end position="71"/>
    </location>
</feature>
<feature type="region of interest" description="Disordered" evidence="1">
    <location>
        <begin position="1"/>
        <end position="34"/>
    </location>
</feature>